<dbReference type="Gene3D" id="3.10.450.50">
    <property type="match status" value="1"/>
</dbReference>
<organism evidence="1 2">
    <name type="scientific">Candidatus Pantoea symbiotica</name>
    <dbReference type="NCBI Taxonomy" id="1884370"/>
    <lineage>
        <taxon>Bacteria</taxon>
        <taxon>Pseudomonadati</taxon>
        <taxon>Pseudomonadota</taxon>
        <taxon>Gammaproteobacteria</taxon>
        <taxon>Enterobacterales</taxon>
        <taxon>Erwiniaceae</taxon>
        <taxon>Pantoea</taxon>
    </lineage>
</organism>
<proteinExistence type="predicted"/>
<dbReference type="SUPFAM" id="SSF54427">
    <property type="entry name" value="NTF2-like"/>
    <property type="match status" value="1"/>
</dbReference>
<sequence>MTAASTAVEIVKEFLAASMAPDPDRAAALMAADVVITFTGKRVMPTVHGVTAFNAGRYQWVKKQLGDFDWMEKSPGHVVVYCTGFLYGVWPDGREFAGNRYLDRYEVIAGRISKMDVWNDSAEWILTPELNQSPR</sequence>
<evidence type="ECO:0000313" key="1">
    <source>
        <dbReference type="EMBL" id="SFK51166.1"/>
    </source>
</evidence>
<evidence type="ECO:0008006" key="3">
    <source>
        <dbReference type="Google" id="ProtNLM"/>
    </source>
</evidence>
<comment type="caution">
    <text evidence="1">The sequence shown here is derived from an EMBL/GenBank/DDBJ whole genome shotgun (WGS) entry which is preliminary data.</text>
</comment>
<dbReference type="Proteomes" id="UP000198841">
    <property type="component" value="Unassembled WGS sequence"/>
</dbReference>
<evidence type="ECO:0000313" key="2">
    <source>
        <dbReference type="Proteomes" id="UP000198841"/>
    </source>
</evidence>
<dbReference type="EMBL" id="FOSD01000007">
    <property type="protein sequence ID" value="SFK51166.1"/>
    <property type="molecule type" value="Genomic_DNA"/>
</dbReference>
<name>A0A1I4A5Q0_9GAMM</name>
<dbReference type="InterPro" id="IPR032710">
    <property type="entry name" value="NTF2-like_dom_sf"/>
</dbReference>
<reference evidence="1 2" key="1">
    <citation type="submission" date="2016-10" db="EMBL/GenBank/DDBJ databases">
        <authorList>
            <person name="Varghese N."/>
            <person name="Submissions S."/>
        </authorList>
    </citation>
    <scope>NUCLEOTIDE SEQUENCE [LARGE SCALE GENOMIC DNA]</scope>
    <source>
        <strain evidence="1 2">YR512</strain>
    </source>
</reference>
<dbReference type="RefSeq" id="WP_008106206.1">
    <property type="nucleotide sequence ID" value="NZ_FOSD01000007.1"/>
</dbReference>
<protein>
    <recommendedName>
        <fullName evidence="3">Nuclear transport factor 2 family protein</fullName>
    </recommendedName>
</protein>
<keyword evidence="2" id="KW-1185">Reference proteome</keyword>
<gene>
    <name evidence="1" type="ORF">SAMN05518863_107313</name>
</gene>
<accession>A0A1I4A5Q0</accession>